<reference evidence="2" key="1">
    <citation type="submission" date="2017-09" db="EMBL/GenBank/DDBJ databases">
        <title>Metaegenomics of thermophilic ammonia-oxidizing enrichment culture.</title>
        <authorList>
            <person name="Kato S."/>
            <person name="Suzuki K."/>
        </authorList>
    </citation>
    <scope>NUCLEOTIDE SEQUENCE [LARGE SCALE GENOMIC DNA]</scope>
</reference>
<name>A0A2H5XAL3_9BACT</name>
<organism evidence="1 2">
    <name type="scientific">Candidatus Fervidibacter japonicus</name>
    <dbReference type="NCBI Taxonomy" id="2035412"/>
    <lineage>
        <taxon>Bacteria</taxon>
        <taxon>Candidatus Fervidibacterota</taxon>
        <taxon>Candidatus Fervidibacter</taxon>
    </lineage>
</organism>
<dbReference type="Gene3D" id="3.20.20.80">
    <property type="entry name" value="Glycosidases"/>
    <property type="match status" value="1"/>
</dbReference>
<dbReference type="EMBL" id="BEHT01000007">
    <property type="protein sequence ID" value="GBC98230.1"/>
    <property type="molecule type" value="Genomic_DNA"/>
</dbReference>
<evidence type="ECO:0000313" key="2">
    <source>
        <dbReference type="Proteomes" id="UP000236173"/>
    </source>
</evidence>
<dbReference type="Proteomes" id="UP000236173">
    <property type="component" value="Unassembled WGS sequence"/>
</dbReference>
<dbReference type="AlphaFoldDB" id="A0A2H5XAL3"/>
<gene>
    <name evidence="1" type="ORF">HRbin17_00729</name>
</gene>
<accession>A0A2H5XAL3</accession>
<proteinExistence type="predicted"/>
<sequence length="385" mass="42378">MGYATMWAYVWDFLDVGMLSAARELKAAGLDAVSVAAKYHSVEHLRPRAKKQRWFIARHAACYFRPTPRFYRATPLKPLASPLLQDGDLFGQVCDAVQKVGVQVIAWTVFLHDTRLGLAHPDACMVNSFGDVYTSNLCPANPAVREFAKGLVRDLSRYPLMAIECESLHYGGVGHFHGHEKVGVVLGETGHFLLGLCFCRHCQTAARRNGINAAKLRHTVSKLLEPVMQTGKPSTESVEALFDRYPDLRAFAEVREQVVASLAAEVAAESKVPLSFILMGSRWDIGASASSLNGSVARFEILAYTHDPKIVRRRTQVALQEIGDGERLVVGLQTYAPAATDAATLRAKVQAAWQAGARCLSFYHFGIMPPTHMAWVADALKSVKR</sequence>
<protein>
    <submittedName>
        <fullName evidence="1">Uncharacterized protein</fullName>
    </submittedName>
</protein>
<comment type="caution">
    <text evidence="1">The sequence shown here is derived from an EMBL/GenBank/DDBJ whole genome shotgun (WGS) entry which is preliminary data.</text>
</comment>
<evidence type="ECO:0000313" key="1">
    <source>
        <dbReference type="EMBL" id="GBC98230.1"/>
    </source>
</evidence>